<sequence>MDDEFRLLSLNEPSPIRNRIVPRKDLNVKKSSKNCCQSEACAKINSSEPFLVSKSLFESARSEEKKQKSD</sequence>
<keyword evidence="2" id="KW-1185">Reference proteome</keyword>
<organism evidence="1 2">
    <name type="scientific">Brachionus plicatilis</name>
    <name type="common">Marine rotifer</name>
    <name type="synonym">Brachionus muelleri</name>
    <dbReference type="NCBI Taxonomy" id="10195"/>
    <lineage>
        <taxon>Eukaryota</taxon>
        <taxon>Metazoa</taxon>
        <taxon>Spiralia</taxon>
        <taxon>Gnathifera</taxon>
        <taxon>Rotifera</taxon>
        <taxon>Eurotatoria</taxon>
        <taxon>Monogononta</taxon>
        <taxon>Pseudotrocha</taxon>
        <taxon>Ploima</taxon>
        <taxon>Brachionidae</taxon>
        <taxon>Brachionus</taxon>
    </lineage>
</organism>
<evidence type="ECO:0000313" key="1">
    <source>
        <dbReference type="EMBL" id="RNA35845.1"/>
    </source>
</evidence>
<comment type="caution">
    <text evidence="1">The sequence shown here is derived from an EMBL/GenBank/DDBJ whole genome shotgun (WGS) entry which is preliminary data.</text>
</comment>
<accession>A0A3M7SJH2</accession>
<dbReference type="Proteomes" id="UP000276133">
    <property type="component" value="Unassembled WGS sequence"/>
</dbReference>
<dbReference type="AlphaFoldDB" id="A0A3M7SJH2"/>
<dbReference type="EMBL" id="REGN01001283">
    <property type="protein sequence ID" value="RNA35845.1"/>
    <property type="molecule type" value="Genomic_DNA"/>
</dbReference>
<gene>
    <name evidence="1" type="ORF">BpHYR1_022685</name>
</gene>
<protein>
    <submittedName>
        <fullName evidence="1">Uncharacterized protein</fullName>
    </submittedName>
</protein>
<name>A0A3M7SJH2_BRAPC</name>
<evidence type="ECO:0000313" key="2">
    <source>
        <dbReference type="Proteomes" id="UP000276133"/>
    </source>
</evidence>
<reference evidence="1 2" key="1">
    <citation type="journal article" date="2018" name="Sci. Rep.">
        <title>Genomic signatures of local adaptation to the degree of environmental predictability in rotifers.</title>
        <authorList>
            <person name="Franch-Gras L."/>
            <person name="Hahn C."/>
            <person name="Garcia-Roger E.M."/>
            <person name="Carmona M.J."/>
            <person name="Serra M."/>
            <person name="Gomez A."/>
        </authorList>
    </citation>
    <scope>NUCLEOTIDE SEQUENCE [LARGE SCALE GENOMIC DNA]</scope>
    <source>
        <strain evidence="1">HYR1</strain>
    </source>
</reference>
<proteinExistence type="predicted"/>